<feature type="domain" description="2EXR" evidence="1">
    <location>
        <begin position="8"/>
        <end position="99"/>
    </location>
</feature>
<dbReference type="AlphaFoldDB" id="A0A8K0X8F6"/>
<accession>A0A8K0X8F6</accession>
<evidence type="ECO:0000313" key="3">
    <source>
        <dbReference type="Proteomes" id="UP000813385"/>
    </source>
</evidence>
<comment type="caution">
    <text evidence="2">The sequence shown here is derived from an EMBL/GenBank/DDBJ whole genome shotgun (WGS) entry which is preliminary data.</text>
</comment>
<proteinExistence type="predicted"/>
<dbReference type="EMBL" id="JAGPXD010000001">
    <property type="protein sequence ID" value="KAH7374508.1"/>
    <property type="molecule type" value="Genomic_DNA"/>
</dbReference>
<evidence type="ECO:0000259" key="1">
    <source>
        <dbReference type="Pfam" id="PF20150"/>
    </source>
</evidence>
<organism evidence="2 3">
    <name type="scientific">Plectosphaerella cucumerina</name>
    <dbReference type="NCBI Taxonomy" id="40658"/>
    <lineage>
        <taxon>Eukaryota</taxon>
        <taxon>Fungi</taxon>
        <taxon>Dikarya</taxon>
        <taxon>Ascomycota</taxon>
        <taxon>Pezizomycotina</taxon>
        <taxon>Sordariomycetes</taxon>
        <taxon>Hypocreomycetidae</taxon>
        <taxon>Glomerellales</taxon>
        <taxon>Plectosphaerellaceae</taxon>
        <taxon>Plectosphaerella</taxon>
    </lineage>
</organism>
<sequence>MGPDSISFLFFPIELRLAIWKLAADQTPRTFTIWCKPALDPGSANECSWSQNESDGPPITPPLQQTCREVRNSKMYSKEFVSSSERDMHYWVNFAIDTIQLEYDVLSSKMDFSALRVQHMQIEIEDPEHFFEFGFIEFQSFKSLQSLRILSPEEPLETWGRLMHGKEGEWICPPSKVTVVEEASWGDGEGERGGYTMPGCIALWLASRRRHESEVSEDSESS</sequence>
<dbReference type="PANTHER" id="PTHR35910:SF1">
    <property type="entry name" value="2EXR DOMAIN-CONTAINING PROTEIN"/>
    <property type="match status" value="1"/>
</dbReference>
<evidence type="ECO:0000313" key="2">
    <source>
        <dbReference type="EMBL" id="KAH7374508.1"/>
    </source>
</evidence>
<gene>
    <name evidence="2" type="ORF">B0T11DRAFT_313333</name>
</gene>
<dbReference type="InterPro" id="IPR045518">
    <property type="entry name" value="2EXR"/>
</dbReference>
<name>A0A8K0X8F6_9PEZI</name>
<protein>
    <recommendedName>
        <fullName evidence="1">2EXR domain-containing protein</fullName>
    </recommendedName>
</protein>
<dbReference type="PANTHER" id="PTHR35910">
    <property type="entry name" value="2EXR DOMAIN-CONTAINING PROTEIN"/>
    <property type="match status" value="1"/>
</dbReference>
<reference evidence="2" key="1">
    <citation type="journal article" date="2021" name="Nat. Commun.">
        <title>Genetic determinants of endophytism in the Arabidopsis root mycobiome.</title>
        <authorList>
            <person name="Mesny F."/>
            <person name="Miyauchi S."/>
            <person name="Thiergart T."/>
            <person name="Pickel B."/>
            <person name="Atanasova L."/>
            <person name="Karlsson M."/>
            <person name="Huettel B."/>
            <person name="Barry K.W."/>
            <person name="Haridas S."/>
            <person name="Chen C."/>
            <person name="Bauer D."/>
            <person name="Andreopoulos W."/>
            <person name="Pangilinan J."/>
            <person name="LaButti K."/>
            <person name="Riley R."/>
            <person name="Lipzen A."/>
            <person name="Clum A."/>
            <person name="Drula E."/>
            <person name="Henrissat B."/>
            <person name="Kohler A."/>
            <person name="Grigoriev I.V."/>
            <person name="Martin F.M."/>
            <person name="Hacquard S."/>
        </authorList>
    </citation>
    <scope>NUCLEOTIDE SEQUENCE</scope>
    <source>
        <strain evidence="2">MPI-CAGE-AT-0016</strain>
    </source>
</reference>
<dbReference type="Proteomes" id="UP000813385">
    <property type="component" value="Unassembled WGS sequence"/>
</dbReference>
<keyword evidence="3" id="KW-1185">Reference proteome</keyword>
<dbReference type="Pfam" id="PF20150">
    <property type="entry name" value="2EXR"/>
    <property type="match status" value="1"/>
</dbReference>